<evidence type="ECO:0000259" key="2">
    <source>
        <dbReference type="Pfam" id="PF24346"/>
    </source>
</evidence>
<dbReference type="EMBL" id="CP071872">
    <property type="protein sequence ID" value="UNM13013.1"/>
    <property type="molecule type" value="Genomic_DNA"/>
</dbReference>
<accession>A0ABY3WTA4</accession>
<reference evidence="3 4" key="1">
    <citation type="submission" date="2021-03" db="EMBL/GenBank/DDBJ databases">
        <title>Complete genome of Streptomyces formicae strain 1H-GS9 (DSM 100524).</title>
        <authorList>
            <person name="Atanasov K.E."/>
            <person name="Altabella T."/>
            <person name="Ferrer A."/>
        </authorList>
    </citation>
    <scope>NUCLEOTIDE SEQUENCE [LARGE SCALE GENOMIC DNA]</scope>
    <source>
        <strain evidence="3 4">1H-GS9</strain>
    </source>
</reference>
<evidence type="ECO:0000313" key="4">
    <source>
        <dbReference type="Proteomes" id="UP000828924"/>
    </source>
</evidence>
<evidence type="ECO:0000313" key="3">
    <source>
        <dbReference type="EMBL" id="UNM13013.1"/>
    </source>
</evidence>
<dbReference type="InterPro" id="IPR055354">
    <property type="entry name" value="DUF7507"/>
</dbReference>
<feature type="region of interest" description="Disordered" evidence="1">
    <location>
        <begin position="51"/>
        <end position="70"/>
    </location>
</feature>
<proteinExistence type="predicted"/>
<organism evidence="3 4">
    <name type="scientific">Streptomyces formicae</name>
    <dbReference type="NCBI Taxonomy" id="1616117"/>
    <lineage>
        <taxon>Bacteria</taxon>
        <taxon>Bacillati</taxon>
        <taxon>Actinomycetota</taxon>
        <taxon>Actinomycetes</taxon>
        <taxon>Kitasatosporales</taxon>
        <taxon>Streptomycetaceae</taxon>
        <taxon>Streptomyces</taxon>
    </lineage>
</organism>
<sequence>MTASGHHGPGLKLKKTASQGKVHRAGKRIEYRFVVANTGTQHLTDVRVDETEFTGKGPDPEVSCPGTSLAPGERMTCTASYTVTKGDIRARSVRNTATATGTLPDGSQVTSNRSSATVNTSKGRGDHGHDDDHDSHDKKRPDHQRP</sequence>
<dbReference type="InterPro" id="IPR013783">
    <property type="entry name" value="Ig-like_fold"/>
</dbReference>
<feature type="domain" description="DUF7507" evidence="2">
    <location>
        <begin position="9"/>
        <end position="111"/>
    </location>
</feature>
<feature type="region of interest" description="Disordered" evidence="1">
    <location>
        <begin position="1"/>
        <end position="24"/>
    </location>
</feature>
<keyword evidence="4" id="KW-1185">Reference proteome</keyword>
<feature type="region of interest" description="Disordered" evidence="1">
    <location>
        <begin position="92"/>
        <end position="146"/>
    </location>
</feature>
<dbReference type="RefSeq" id="WP_242331727.1">
    <property type="nucleotide sequence ID" value="NZ_CP071872.1"/>
</dbReference>
<evidence type="ECO:0000256" key="1">
    <source>
        <dbReference type="SAM" id="MobiDB-lite"/>
    </source>
</evidence>
<dbReference type="Pfam" id="PF24346">
    <property type="entry name" value="DUF7507"/>
    <property type="match status" value="1"/>
</dbReference>
<feature type="compositionally biased region" description="Basic and acidic residues" evidence="1">
    <location>
        <begin position="123"/>
        <end position="146"/>
    </location>
</feature>
<protein>
    <recommendedName>
        <fullName evidence="2">DUF7507 domain-containing protein</fullName>
    </recommendedName>
</protein>
<dbReference type="Proteomes" id="UP000828924">
    <property type="component" value="Chromosome"/>
</dbReference>
<gene>
    <name evidence="3" type="ORF">J4032_17175</name>
</gene>
<dbReference type="Gene3D" id="2.60.40.10">
    <property type="entry name" value="Immunoglobulins"/>
    <property type="match status" value="1"/>
</dbReference>
<name>A0ABY3WTA4_9ACTN</name>
<feature type="compositionally biased region" description="Polar residues" evidence="1">
    <location>
        <begin position="93"/>
        <end position="120"/>
    </location>
</feature>